<dbReference type="Pfam" id="PF05729">
    <property type="entry name" value="NACHT"/>
    <property type="match status" value="1"/>
</dbReference>
<evidence type="ECO:0000313" key="5">
    <source>
        <dbReference type="Proteomes" id="UP001146351"/>
    </source>
</evidence>
<dbReference type="Gene3D" id="3.40.50.300">
    <property type="entry name" value="P-loop containing nucleotide triphosphate hydrolases"/>
    <property type="match status" value="1"/>
</dbReference>
<keyword evidence="5" id="KW-1185">Reference proteome</keyword>
<dbReference type="SUPFAM" id="SSF52540">
    <property type="entry name" value="P-loop containing nucleoside triphosphate hydrolases"/>
    <property type="match status" value="1"/>
</dbReference>
<gene>
    <name evidence="4" type="ORF">N7492_007717</name>
</gene>
<reference evidence="4" key="2">
    <citation type="journal article" date="2023" name="IMA Fungus">
        <title>Comparative genomic study of the Penicillium genus elucidates a diverse pangenome and 15 lateral gene transfer events.</title>
        <authorList>
            <person name="Petersen C."/>
            <person name="Sorensen T."/>
            <person name="Nielsen M.R."/>
            <person name="Sondergaard T.E."/>
            <person name="Sorensen J.L."/>
            <person name="Fitzpatrick D.A."/>
            <person name="Frisvad J.C."/>
            <person name="Nielsen K.L."/>
        </authorList>
    </citation>
    <scope>NUCLEOTIDE SEQUENCE</scope>
    <source>
        <strain evidence="4">IBT 21917</strain>
    </source>
</reference>
<dbReference type="PANTHER" id="PTHR46312:SF2">
    <property type="entry name" value="NUCLEOTIDE-BINDING OLIGOMERIZATION DOMAIN-CONTAINING PROTEIN 2-LIKE"/>
    <property type="match status" value="1"/>
</dbReference>
<evidence type="ECO:0000259" key="3">
    <source>
        <dbReference type="Pfam" id="PF23948"/>
    </source>
</evidence>
<dbReference type="PANTHER" id="PTHR46312">
    <property type="entry name" value="NACHT DOMAIN-CONTAINING PROTEIN"/>
    <property type="match status" value="1"/>
</dbReference>
<feature type="domain" description="Arm-like repeat" evidence="3">
    <location>
        <begin position="15"/>
        <end position="437"/>
    </location>
</feature>
<evidence type="ECO:0008006" key="6">
    <source>
        <dbReference type="Google" id="ProtNLM"/>
    </source>
</evidence>
<dbReference type="InterPro" id="IPR027417">
    <property type="entry name" value="P-loop_NTPase"/>
</dbReference>
<reference evidence="4" key="1">
    <citation type="submission" date="2022-11" db="EMBL/GenBank/DDBJ databases">
        <authorList>
            <person name="Petersen C."/>
        </authorList>
    </citation>
    <scope>NUCLEOTIDE SEQUENCE</scope>
    <source>
        <strain evidence="4">IBT 21917</strain>
    </source>
</reference>
<dbReference type="Proteomes" id="UP001146351">
    <property type="component" value="Unassembled WGS sequence"/>
</dbReference>
<comment type="caution">
    <text evidence="4">The sequence shown here is derived from an EMBL/GenBank/DDBJ whole genome shotgun (WGS) entry which is preliminary data.</text>
</comment>
<evidence type="ECO:0000313" key="4">
    <source>
        <dbReference type="EMBL" id="KAJ5162325.1"/>
    </source>
</evidence>
<name>A0A9W9I5M7_9EURO</name>
<dbReference type="InterPro" id="IPR056251">
    <property type="entry name" value="Arm_rpt_dom"/>
</dbReference>
<organism evidence="4 5">
    <name type="scientific">Penicillium capsulatum</name>
    <dbReference type="NCBI Taxonomy" id="69766"/>
    <lineage>
        <taxon>Eukaryota</taxon>
        <taxon>Fungi</taxon>
        <taxon>Dikarya</taxon>
        <taxon>Ascomycota</taxon>
        <taxon>Pezizomycotina</taxon>
        <taxon>Eurotiomycetes</taxon>
        <taxon>Eurotiomycetidae</taxon>
        <taxon>Eurotiales</taxon>
        <taxon>Aspergillaceae</taxon>
        <taxon>Penicillium</taxon>
    </lineage>
</organism>
<feature type="domain" description="DUF7068" evidence="2">
    <location>
        <begin position="698"/>
        <end position="727"/>
    </location>
</feature>
<dbReference type="Pfam" id="PF23238">
    <property type="entry name" value="DUF7068"/>
    <property type="match status" value="1"/>
</dbReference>
<dbReference type="Gene3D" id="1.25.10.10">
    <property type="entry name" value="Leucine-rich Repeat Variant"/>
    <property type="match status" value="1"/>
</dbReference>
<dbReference type="InterPro" id="IPR011989">
    <property type="entry name" value="ARM-like"/>
</dbReference>
<accession>A0A9W9I5M7</accession>
<evidence type="ECO:0000259" key="2">
    <source>
        <dbReference type="Pfam" id="PF23238"/>
    </source>
</evidence>
<proteinExistence type="predicted"/>
<evidence type="ECO:0000259" key="1">
    <source>
        <dbReference type="Pfam" id="PF05729"/>
    </source>
</evidence>
<feature type="domain" description="NACHT" evidence="1">
    <location>
        <begin position="536"/>
        <end position="693"/>
    </location>
</feature>
<dbReference type="SUPFAM" id="SSF48371">
    <property type="entry name" value="ARM repeat"/>
    <property type="match status" value="1"/>
</dbReference>
<dbReference type="OrthoDB" id="4207253at2759"/>
<dbReference type="InterPro" id="IPR016024">
    <property type="entry name" value="ARM-type_fold"/>
</dbReference>
<dbReference type="InterPro" id="IPR055496">
    <property type="entry name" value="DUF7068"/>
</dbReference>
<sequence length="1405" mass="160755">MDHNNDLGQVHCPFRPTDVHDLIHRIKHPERDKHEFSALIALVQEMIEIFRHDQRATYLSEAALLAEATEGQQYDRLMSIFYNAIIEHTSANNVLDLSLLQTFALTIHYKGTISAENHHLGATLNSLNERIDMASKGAEMQKQYQLVCMLGVVLETMVDIKVTGLHRESLHGPLLAQLRELSGSLELRLAQAASYAYEALRAVPDDEGPYEALGRYAGNTISVLANMAGAVSKMDPSSLVETAPTVMKLLGAINTMAENGKQLYQDSEDLKSMFVAAVNDRAKPRKWFDALRYSRLLLEAEAFNILKQILPVLPRDREWFWFGLYSQLEQSWLVASRISRTQAQKIEEFVDWMHAQEFFKTDSSECDKIPQWRSLVMETMRRPEPDTTPSTEDRRHSWKIWRRKKKKKKDVKPKLKVFLYQSNDLRGIPTQLFSTAWEQCHDAHKYYADAGLLRYYTQGNQLQIRRISGDPLDLEDCYINLSTVEGSAESGKDGTGLEASLGSRLKVETPEPGKEVNLSDLFKERPRRKGCRERPRRILIRGRAGVGKTTLSKKIVYDFCHGKMWHGEYHRIIWIPLHKLKVCSDLESFMMGEFFAASADKKLLADALCTLVLGGINHTVFLLDGFDEVVGAQSDGVKLVEKFQHLFLRENTIITSRPEAAISNVTDYDLELETIGFRPDQVQVYVNRMVKDETHRAEIREFVRTHPTIAEVLRIPIQLDALCFTWGEGLIPGVKTMSALYQAIEIKLWRKDKTRENPITDNKTKKYRLRSQIETEMGEEMKLLELLAFNGVYHNVVELRNQHRDVLYDAFPHWSDSTLDGLSFLRTPDSDIYYFIHLTFQEYFAARYFIRCWIGDEPLLIFPLDQMTREDISPRSFLAKEKYNGRYDMIWRFVSGLLPAPKLIDFLGVIESEPRDLLGPTHLRLQLHCFNEVPLSPGDPELRHLHSRLEELCGRLISDPQEYYRLTHRPSVAEEPEFPEHILEQSLNDQPGRCQRTLAMVSRRPGLSSTMLQTVMNIVKDDREYRRLICATMARNSASVQDDILRVLRDPSSERHDELIRSLSRFNAFSEKMILVLLSHNQNHSKEFWAGIWKGCRRIFSKEALHRILEDERVQVRGSFCLALKHHMPLPDGSWDLVQTLLKDPSSYVRQGIANGLEYQSDLPQHIVKDLALILTSDESRETRKNAVLAFLAQKSLSPGLLSLVEDCMTNDGLYEKKIIDAFCRHSDLTAEMRTSLESMLQDPDLAVVQNAAETLSKHSDYIVDLLDSLCSAPEMGTLQIPHHAVICFQRCTKLPERILQGLLVLSRQDDELATHARKCITNQESLPESISRAVIAMLQSEDPKTSSQGAQILRWLPNLPNGLSDALILLLRDPQTPSSTKDNAISVFNSGSAWQEHVLSKFIQ</sequence>
<dbReference type="EMBL" id="JAPQKO010000005">
    <property type="protein sequence ID" value="KAJ5162325.1"/>
    <property type="molecule type" value="Genomic_DNA"/>
</dbReference>
<dbReference type="Pfam" id="PF23948">
    <property type="entry name" value="ARM_5"/>
    <property type="match status" value="1"/>
</dbReference>
<protein>
    <recommendedName>
        <fullName evidence="6">NACHT domain-containing protein</fullName>
    </recommendedName>
</protein>
<dbReference type="InterPro" id="IPR007111">
    <property type="entry name" value="NACHT_NTPase"/>
</dbReference>